<sequence>MTDNRSSVINEQNPDIMTQDITWKIIELAQIKIMKEAFNHQYKKDSQIITDYTTYIKNLRNAENKDEYIKYTAISLFPNEEAYNRRMARYRKWYQNKRELLVSIENLYNLYYSLSKEVRPMTETEIEEAIEEVLIDE</sequence>
<keyword evidence="2" id="KW-1185">Reference proteome</keyword>
<proteinExistence type="predicted"/>
<name>A0A397JAF3_9GLOM</name>
<dbReference type="AlphaFoldDB" id="A0A397JAF3"/>
<dbReference type="OrthoDB" id="2356344at2759"/>
<evidence type="ECO:0000313" key="2">
    <source>
        <dbReference type="Proteomes" id="UP000266861"/>
    </source>
</evidence>
<gene>
    <name evidence="1" type="ORF">Glove_115g113</name>
</gene>
<comment type="caution">
    <text evidence="1">The sequence shown here is derived from an EMBL/GenBank/DDBJ whole genome shotgun (WGS) entry which is preliminary data.</text>
</comment>
<reference evidence="1 2" key="1">
    <citation type="submission" date="2018-08" db="EMBL/GenBank/DDBJ databases">
        <title>Genome and evolution of the arbuscular mycorrhizal fungus Diversispora epigaea (formerly Glomus versiforme) and its bacterial endosymbionts.</title>
        <authorList>
            <person name="Sun X."/>
            <person name="Fei Z."/>
            <person name="Harrison M."/>
        </authorList>
    </citation>
    <scope>NUCLEOTIDE SEQUENCE [LARGE SCALE GENOMIC DNA]</scope>
    <source>
        <strain evidence="1 2">IT104</strain>
    </source>
</reference>
<accession>A0A397JAF3</accession>
<protein>
    <submittedName>
        <fullName evidence="1">Uncharacterized protein</fullName>
    </submittedName>
</protein>
<organism evidence="1 2">
    <name type="scientific">Diversispora epigaea</name>
    <dbReference type="NCBI Taxonomy" id="1348612"/>
    <lineage>
        <taxon>Eukaryota</taxon>
        <taxon>Fungi</taxon>
        <taxon>Fungi incertae sedis</taxon>
        <taxon>Mucoromycota</taxon>
        <taxon>Glomeromycotina</taxon>
        <taxon>Glomeromycetes</taxon>
        <taxon>Diversisporales</taxon>
        <taxon>Diversisporaceae</taxon>
        <taxon>Diversispora</taxon>
    </lineage>
</organism>
<evidence type="ECO:0000313" key="1">
    <source>
        <dbReference type="EMBL" id="RHZ81973.1"/>
    </source>
</evidence>
<dbReference type="Proteomes" id="UP000266861">
    <property type="component" value="Unassembled WGS sequence"/>
</dbReference>
<dbReference type="EMBL" id="PQFF01000107">
    <property type="protein sequence ID" value="RHZ81973.1"/>
    <property type="molecule type" value="Genomic_DNA"/>
</dbReference>